<dbReference type="PANTHER" id="PTHR47619">
    <property type="entry name" value="METALLO-HYDROLASE YYCJ-RELATED"/>
    <property type="match status" value="1"/>
</dbReference>
<reference evidence="2" key="1">
    <citation type="submission" date="2016-10" db="EMBL/GenBank/DDBJ databases">
        <title>Sequence of Gallionella enrichment culture.</title>
        <authorList>
            <person name="Poehlein A."/>
            <person name="Muehling M."/>
            <person name="Daniel R."/>
        </authorList>
    </citation>
    <scope>NUCLEOTIDE SEQUENCE</scope>
</reference>
<dbReference type="InterPro" id="IPR001279">
    <property type="entry name" value="Metallo-B-lactamas"/>
</dbReference>
<gene>
    <name evidence="2" type="primary">yycJ_1</name>
    <name evidence="2" type="ORF">GALL_06180</name>
</gene>
<dbReference type="SUPFAM" id="SSF56281">
    <property type="entry name" value="Metallo-hydrolase/oxidoreductase"/>
    <property type="match status" value="1"/>
</dbReference>
<feature type="domain" description="Metallo-beta-lactamase" evidence="1">
    <location>
        <begin position="22"/>
        <end position="199"/>
    </location>
</feature>
<organism evidence="2">
    <name type="scientific">mine drainage metagenome</name>
    <dbReference type="NCBI Taxonomy" id="410659"/>
    <lineage>
        <taxon>unclassified sequences</taxon>
        <taxon>metagenomes</taxon>
        <taxon>ecological metagenomes</taxon>
    </lineage>
</organism>
<dbReference type="Pfam" id="PF12706">
    <property type="entry name" value="Lactamase_B_2"/>
    <property type="match status" value="1"/>
</dbReference>
<comment type="caution">
    <text evidence="2">The sequence shown here is derived from an EMBL/GenBank/DDBJ whole genome shotgun (WGS) entry which is preliminary data.</text>
</comment>
<protein>
    <submittedName>
        <fullName evidence="2">Putative metallo-hydrolase YycJ</fullName>
        <ecNumber evidence="2">3.-.-.-</ecNumber>
    </submittedName>
</protein>
<dbReference type="EMBL" id="MLJW01000001">
    <property type="protein sequence ID" value="OIR19734.1"/>
    <property type="molecule type" value="Genomic_DNA"/>
</dbReference>
<dbReference type="AlphaFoldDB" id="A0A1J5U635"/>
<dbReference type="InterPro" id="IPR052533">
    <property type="entry name" value="WalJ/YycJ-like"/>
</dbReference>
<keyword evidence="2" id="KW-0378">Hydrolase</keyword>
<dbReference type="InterPro" id="IPR036866">
    <property type="entry name" value="RibonucZ/Hydroxyglut_hydro"/>
</dbReference>
<sequence length="265" mass="27994">MAATKAALPAGMRFALLGSGSEGNALVVQAGRTRVLLDCGFSLSETVARLERLGLQAEQLDGIVVTHEHGDHISGVARLARKFDLPVWLTHGTLRTQGKTFSGLSVTGISPHLQFAIGDVQVQPYPVPHDAAEPVQYVFSDGARRLGVLTDTGSTTPHIESTLSGCHALVLECNHDAAMLAEGDYPYSLKQRVGGRFGHLNNDDAAALLGRLDNSQLQHIVAAHLSRKNNAVELAVTALSGVLGCAPGEIAVASQEQGLDWLEIA</sequence>
<evidence type="ECO:0000259" key="1">
    <source>
        <dbReference type="SMART" id="SM00849"/>
    </source>
</evidence>
<proteinExistence type="predicted"/>
<dbReference type="Gene3D" id="3.60.15.10">
    <property type="entry name" value="Ribonuclease Z/Hydroxyacylglutathione hydrolase-like"/>
    <property type="match status" value="1"/>
</dbReference>
<dbReference type="PANTHER" id="PTHR47619:SF1">
    <property type="entry name" value="EXODEOXYRIBONUCLEASE WALJ"/>
    <property type="match status" value="1"/>
</dbReference>
<evidence type="ECO:0000313" key="2">
    <source>
        <dbReference type="EMBL" id="OIR19734.1"/>
    </source>
</evidence>
<name>A0A1J5U635_9ZZZZ</name>
<dbReference type="EC" id="3.-.-.-" evidence="2"/>
<accession>A0A1J5U635</accession>
<dbReference type="GO" id="GO:0016787">
    <property type="term" value="F:hydrolase activity"/>
    <property type="evidence" value="ECO:0007669"/>
    <property type="project" value="UniProtKB-KW"/>
</dbReference>
<dbReference type="SMART" id="SM00849">
    <property type="entry name" value="Lactamase_B"/>
    <property type="match status" value="1"/>
</dbReference>